<evidence type="ECO:0000313" key="2">
    <source>
        <dbReference type="EMBL" id="KAH7373142.1"/>
    </source>
</evidence>
<dbReference type="AlphaFoldDB" id="A0A8T2STQ5"/>
<dbReference type="Proteomes" id="UP000825935">
    <property type="component" value="Chromosome 17"/>
</dbReference>
<dbReference type="EMBL" id="CM035422">
    <property type="protein sequence ID" value="KAH7373142.1"/>
    <property type="molecule type" value="Genomic_DNA"/>
</dbReference>
<evidence type="ECO:0000256" key="1">
    <source>
        <dbReference type="SAM" id="SignalP"/>
    </source>
</evidence>
<keyword evidence="3" id="KW-1185">Reference proteome</keyword>
<sequence length="220" mass="25340">MVSALSVVVLHYVCSFLLRSTVASYYGGGGIDQGGWNSAHATFYGGSDASGTMGKFSSVLISCDHGCELNFLLVLSIAVVKLSDVCGFLPLLFRWCLRIREPLLLWLWHQHCSPQYRSLQRWAQLRRLLRDPVRRSSRSPMVYRRRLCSDHCYEFLSTEQCSSEQRRRLVQSSPSALRHGPTCLREDRYLQRRYCSRQVPSCSLRKEGWNPLHNERPLLL</sequence>
<proteinExistence type="predicted"/>
<organism evidence="2 3">
    <name type="scientific">Ceratopteris richardii</name>
    <name type="common">Triangle waterfern</name>
    <dbReference type="NCBI Taxonomy" id="49495"/>
    <lineage>
        <taxon>Eukaryota</taxon>
        <taxon>Viridiplantae</taxon>
        <taxon>Streptophyta</taxon>
        <taxon>Embryophyta</taxon>
        <taxon>Tracheophyta</taxon>
        <taxon>Polypodiopsida</taxon>
        <taxon>Polypodiidae</taxon>
        <taxon>Polypodiales</taxon>
        <taxon>Pteridineae</taxon>
        <taxon>Pteridaceae</taxon>
        <taxon>Parkerioideae</taxon>
        <taxon>Ceratopteris</taxon>
    </lineage>
</organism>
<keyword evidence="1" id="KW-0732">Signal</keyword>
<protein>
    <recommendedName>
        <fullName evidence="4">Secreted protein</fullName>
    </recommendedName>
</protein>
<dbReference type="OrthoDB" id="5823761at2759"/>
<accession>A0A8T2STQ5</accession>
<gene>
    <name evidence="2" type="ORF">KP509_17G039400</name>
</gene>
<evidence type="ECO:0000313" key="3">
    <source>
        <dbReference type="Proteomes" id="UP000825935"/>
    </source>
</evidence>
<comment type="caution">
    <text evidence="2">The sequence shown here is derived from an EMBL/GenBank/DDBJ whole genome shotgun (WGS) entry which is preliminary data.</text>
</comment>
<feature type="signal peptide" evidence="1">
    <location>
        <begin position="1"/>
        <end position="23"/>
    </location>
</feature>
<name>A0A8T2STQ5_CERRI</name>
<reference evidence="2" key="1">
    <citation type="submission" date="2021-08" db="EMBL/GenBank/DDBJ databases">
        <title>WGS assembly of Ceratopteris richardii.</title>
        <authorList>
            <person name="Marchant D.B."/>
            <person name="Chen G."/>
            <person name="Jenkins J."/>
            <person name="Shu S."/>
            <person name="Leebens-Mack J."/>
            <person name="Grimwood J."/>
            <person name="Schmutz J."/>
            <person name="Soltis P."/>
            <person name="Soltis D."/>
            <person name="Chen Z.-H."/>
        </authorList>
    </citation>
    <scope>NUCLEOTIDE SEQUENCE</scope>
    <source>
        <strain evidence="2">Whitten #5841</strain>
        <tissue evidence="2">Leaf</tissue>
    </source>
</reference>
<evidence type="ECO:0008006" key="4">
    <source>
        <dbReference type="Google" id="ProtNLM"/>
    </source>
</evidence>
<feature type="chain" id="PRO_5035901354" description="Secreted protein" evidence="1">
    <location>
        <begin position="24"/>
        <end position="220"/>
    </location>
</feature>